<keyword evidence="1" id="KW-0732">Signal</keyword>
<evidence type="ECO:0000313" key="3">
    <source>
        <dbReference type="Proteomes" id="UP000199138"/>
    </source>
</evidence>
<evidence type="ECO:0000313" key="2">
    <source>
        <dbReference type="EMBL" id="SFU32263.1"/>
    </source>
</evidence>
<dbReference type="EMBL" id="FPBK01000001">
    <property type="protein sequence ID" value="SFU32263.1"/>
    <property type="molecule type" value="Genomic_DNA"/>
</dbReference>
<gene>
    <name evidence="2" type="ORF">SAMN05216480_101721</name>
</gene>
<dbReference type="RefSeq" id="WP_093023040.1">
    <property type="nucleotide sequence ID" value="NZ_FPBK01000001.1"/>
</dbReference>
<protein>
    <recommendedName>
        <fullName evidence="4">DKNYY family protein</fullName>
    </recommendedName>
</protein>
<name>A0A1I7F7R9_9FLAO</name>
<evidence type="ECO:0008006" key="4">
    <source>
        <dbReference type="Google" id="ProtNLM"/>
    </source>
</evidence>
<dbReference type="OrthoDB" id="8564954at2"/>
<dbReference type="Proteomes" id="UP000199138">
    <property type="component" value="Unassembled WGS sequence"/>
</dbReference>
<dbReference type="Pfam" id="PF20311">
    <property type="entry name" value="DUF6607"/>
    <property type="match status" value="1"/>
</dbReference>
<feature type="chain" id="PRO_5011774300" description="DKNYY family protein" evidence="1">
    <location>
        <begin position="21"/>
        <end position="298"/>
    </location>
</feature>
<dbReference type="STRING" id="1224947.SAMN05216480_101721"/>
<feature type="signal peptide" evidence="1">
    <location>
        <begin position="1"/>
        <end position="20"/>
    </location>
</feature>
<dbReference type="AlphaFoldDB" id="A0A1I7F7R9"/>
<accession>A0A1I7F7R9</accession>
<sequence length="298" mass="35082">MKSTLITCLLAASLFNFTSAQTKKEQDKKSIKDMCGCYEVKFNFTETFSYSKDSTYYPSETKHDAGLEWVQLVEDSEDKISMQHLLLVGGGMIVKHWRQDWLFENTNLYEFHKDNTWKFTQLSPEEVEGQWTQKVYQVDDSPRYEGTGSWVHVDGKHYWVNTTDAPLPRREYTKRHDYNVLNRRNIHAITDFGWTHEQDNKKIVRSDDAEDVLLAEEKGFDVYTKVDDSKCKDAQKYWAEYGSLWKNVRARWEKIYAKNQDLALEKVVEGKPLYKFLFALEPDAKKKTTDKIIDSFVK</sequence>
<reference evidence="2 3" key="1">
    <citation type="submission" date="2016-10" db="EMBL/GenBank/DDBJ databases">
        <authorList>
            <person name="de Groot N.N."/>
        </authorList>
    </citation>
    <scope>NUCLEOTIDE SEQUENCE [LARGE SCALE GENOMIC DNA]</scope>
    <source>
        <strain evidence="2 3">CGMCC 1.12333</strain>
    </source>
</reference>
<evidence type="ECO:0000256" key="1">
    <source>
        <dbReference type="SAM" id="SignalP"/>
    </source>
</evidence>
<organism evidence="2 3">
    <name type="scientific">Pustulibacterium marinum</name>
    <dbReference type="NCBI Taxonomy" id="1224947"/>
    <lineage>
        <taxon>Bacteria</taxon>
        <taxon>Pseudomonadati</taxon>
        <taxon>Bacteroidota</taxon>
        <taxon>Flavobacteriia</taxon>
        <taxon>Flavobacteriales</taxon>
        <taxon>Flavobacteriaceae</taxon>
        <taxon>Pustulibacterium</taxon>
    </lineage>
</organism>
<keyword evidence="3" id="KW-1185">Reference proteome</keyword>
<dbReference type="InterPro" id="IPR046715">
    <property type="entry name" value="DUF6607"/>
</dbReference>
<proteinExistence type="predicted"/>